<name>A0A9E2P2X4_9BACT</name>
<protein>
    <submittedName>
        <fullName evidence="1">Uncharacterized protein</fullName>
    </submittedName>
</protein>
<organism evidence="1 2">
    <name type="scientific">Candidatus Paraprevotella stercoravium</name>
    <dbReference type="NCBI Taxonomy" id="2838725"/>
    <lineage>
        <taxon>Bacteria</taxon>
        <taxon>Pseudomonadati</taxon>
        <taxon>Bacteroidota</taxon>
        <taxon>Bacteroidia</taxon>
        <taxon>Bacteroidales</taxon>
        <taxon>Prevotellaceae</taxon>
        <taxon>Paraprevotella</taxon>
    </lineage>
</organism>
<comment type="caution">
    <text evidence="1">The sequence shown here is derived from an EMBL/GenBank/DDBJ whole genome shotgun (WGS) entry which is preliminary data.</text>
</comment>
<reference evidence="1" key="2">
    <citation type="submission" date="2021-04" db="EMBL/GenBank/DDBJ databases">
        <authorList>
            <person name="Gilroy R."/>
        </authorList>
    </citation>
    <scope>NUCLEOTIDE SEQUENCE</scope>
    <source>
        <strain evidence="1">G3-2149</strain>
    </source>
</reference>
<proteinExistence type="predicted"/>
<gene>
    <name evidence="1" type="ORF">H9789_07325</name>
</gene>
<evidence type="ECO:0000313" key="2">
    <source>
        <dbReference type="Proteomes" id="UP000823865"/>
    </source>
</evidence>
<accession>A0A9E2P2X4</accession>
<sequence>MENIIIDGPCNTDCPRFCSGTCPYDLHDKEEQCPLWKAEIKKIQYVIDAIDTLNQTCSQNKELPAQYSFRFTFEDFNLILHVEKEYYSVQVKYSIRRCITMKEEDESKRTLIVLLGQQLIDFIINALHHD</sequence>
<dbReference type="AlphaFoldDB" id="A0A9E2P2X4"/>
<dbReference type="EMBL" id="JAHLFU010000156">
    <property type="protein sequence ID" value="MBU3853610.1"/>
    <property type="molecule type" value="Genomic_DNA"/>
</dbReference>
<reference evidence="1" key="1">
    <citation type="journal article" date="2021" name="PeerJ">
        <title>Extensive microbial diversity within the chicken gut microbiome revealed by metagenomics and culture.</title>
        <authorList>
            <person name="Gilroy R."/>
            <person name="Ravi A."/>
            <person name="Getino M."/>
            <person name="Pursley I."/>
            <person name="Horton D.L."/>
            <person name="Alikhan N.F."/>
            <person name="Baker D."/>
            <person name="Gharbi K."/>
            <person name="Hall N."/>
            <person name="Watson M."/>
            <person name="Adriaenssens E.M."/>
            <person name="Foster-Nyarko E."/>
            <person name="Jarju S."/>
            <person name="Secka A."/>
            <person name="Antonio M."/>
            <person name="Oren A."/>
            <person name="Chaudhuri R.R."/>
            <person name="La Ragione R."/>
            <person name="Hildebrand F."/>
            <person name="Pallen M.J."/>
        </authorList>
    </citation>
    <scope>NUCLEOTIDE SEQUENCE</scope>
    <source>
        <strain evidence="1">G3-2149</strain>
    </source>
</reference>
<dbReference type="Proteomes" id="UP000823865">
    <property type="component" value="Unassembled WGS sequence"/>
</dbReference>
<evidence type="ECO:0000313" key="1">
    <source>
        <dbReference type="EMBL" id="MBU3853610.1"/>
    </source>
</evidence>